<proteinExistence type="predicted"/>
<name>A0A6G1HMB9_9PEZI</name>
<feature type="signal peptide" evidence="2">
    <location>
        <begin position="1"/>
        <end position="15"/>
    </location>
</feature>
<dbReference type="Proteomes" id="UP000799640">
    <property type="component" value="Unassembled WGS sequence"/>
</dbReference>
<dbReference type="EMBL" id="ML996705">
    <property type="protein sequence ID" value="KAF2396905.1"/>
    <property type="molecule type" value="Genomic_DNA"/>
</dbReference>
<evidence type="ECO:0000313" key="3">
    <source>
        <dbReference type="EMBL" id="KAF2396905.1"/>
    </source>
</evidence>
<feature type="region of interest" description="Disordered" evidence="1">
    <location>
        <begin position="134"/>
        <end position="182"/>
    </location>
</feature>
<evidence type="ECO:0000256" key="1">
    <source>
        <dbReference type="SAM" id="MobiDB-lite"/>
    </source>
</evidence>
<protein>
    <submittedName>
        <fullName evidence="3">Uncharacterized protein</fullName>
    </submittedName>
</protein>
<gene>
    <name evidence="3" type="ORF">EJ06DRAFT_559539</name>
</gene>
<keyword evidence="2" id="KW-0732">Signal</keyword>
<sequence>MKSAFLLALLPFAFASPNASPNPLAQIITSAAQRACDCRSMPLNTKCDGMALCECQNRFVIQCWSTKTARCSLQLQNCPSAPNFALDYPACGRGLPDCDPGRICRKVDVNCNDNRAMGVGSCLGLCVPPPQSQPLIPADQLQQPKGQQPQQPAQSTQAPWWQPKPAAPKAAPPKGTTPLSAAGPKCPAKFQCPNGTVCVGDPRDRGQTYKCVDAGGICAGFKQEQCPQGQLCTKDPRFSCEGPGCTGICA</sequence>
<evidence type="ECO:0000313" key="4">
    <source>
        <dbReference type="Proteomes" id="UP000799640"/>
    </source>
</evidence>
<keyword evidence="4" id="KW-1185">Reference proteome</keyword>
<dbReference type="OrthoDB" id="10471202at2759"/>
<reference evidence="3" key="1">
    <citation type="journal article" date="2020" name="Stud. Mycol.">
        <title>101 Dothideomycetes genomes: a test case for predicting lifestyles and emergence of pathogens.</title>
        <authorList>
            <person name="Haridas S."/>
            <person name="Albert R."/>
            <person name="Binder M."/>
            <person name="Bloem J."/>
            <person name="Labutti K."/>
            <person name="Salamov A."/>
            <person name="Andreopoulos B."/>
            <person name="Baker S."/>
            <person name="Barry K."/>
            <person name="Bills G."/>
            <person name="Bluhm B."/>
            <person name="Cannon C."/>
            <person name="Castanera R."/>
            <person name="Culley D."/>
            <person name="Daum C."/>
            <person name="Ezra D."/>
            <person name="Gonzalez J."/>
            <person name="Henrissat B."/>
            <person name="Kuo A."/>
            <person name="Liang C."/>
            <person name="Lipzen A."/>
            <person name="Lutzoni F."/>
            <person name="Magnuson J."/>
            <person name="Mondo S."/>
            <person name="Nolan M."/>
            <person name="Ohm R."/>
            <person name="Pangilinan J."/>
            <person name="Park H.-J."/>
            <person name="Ramirez L."/>
            <person name="Alfaro M."/>
            <person name="Sun H."/>
            <person name="Tritt A."/>
            <person name="Yoshinaga Y."/>
            <person name="Zwiers L.-H."/>
            <person name="Turgeon B."/>
            <person name="Goodwin S."/>
            <person name="Spatafora J."/>
            <person name="Crous P."/>
            <person name="Grigoriev I."/>
        </authorList>
    </citation>
    <scope>NUCLEOTIDE SEQUENCE</scope>
    <source>
        <strain evidence="3">CBS 262.69</strain>
    </source>
</reference>
<organism evidence="3 4">
    <name type="scientific">Trichodelitschia bisporula</name>
    <dbReference type="NCBI Taxonomy" id="703511"/>
    <lineage>
        <taxon>Eukaryota</taxon>
        <taxon>Fungi</taxon>
        <taxon>Dikarya</taxon>
        <taxon>Ascomycota</taxon>
        <taxon>Pezizomycotina</taxon>
        <taxon>Dothideomycetes</taxon>
        <taxon>Dothideomycetes incertae sedis</taxon>
        <taxon>Phaeotrichales</taxon>
        <taxon>Phaeotrichaceae</taxon>
        <taxon>Trichodelitschia</taxon>
    </lineage>
</organism>
<evidence type="ECO:0000256" key="2">
    <source>
        <dbReference type="SAM" id="SignalP"/>
    </source>
</evidence>
<feature type="chain" id="PRO_5026205282" evidence="2">
    <location>
        <begin position="16"/>
        <end position="250"/>
    </location>
</feature>
<dbReference type="AlphaFoldDB" id="A0A6G1HMB9"/>
<accession>A0A6G1HMB9</accession>
<feature type="compositionally biased region" description="Low complexity" evidence="1">
    <location>
        <begin position="137"/>
        <end position="174"/>
    </location>
</feature>